<organism evidence="1 2">
    <name type="scientific">Methylobacterium jeotgali</name>
    <dbReference type="NCBI Taxonomy" id="381630"/>
    <lineage>
        <taxon>Bacteria</taxon>
        <taxon>Pseudomonadati</taxon>
        <taxon>Pseudomonadota</taxon>
        <taxon>Alphaproteobacteria</taxon>
        <taxon>Hyphomicrobiales</taxon>
        <taxon>Methylobacteriaceae</taxon>
        <taxon>Methylobacterium</taxon>
    </lineage>
</organism>
<dbReference type="Proteomes" id="UP001055102">
    <property type="component" value="Unassembled WGS sequence"/>
</dbReference>
<reference evidence="1" key="1">
    <citation type="journal article" date="2021" name="Front. Microbiol.">
        <title>Comprehensive Comparative Genomics and Phenotyping of Methylobacterium Species.</title>
        <authorList>
            <person name="Alessa O."/>
            <person name="Ogura Y."/>
            <person name="Fujitani Y."/>
            <person name="Takami H."/>
            <person name="Hayashi T."/>
            <person name="Sahin N."/>
            <person name="Tani A."/>
        </authorList>
    </citation>
    <scope>NUCLEOTIDE SEQUENCE</scope>
    <source>
        <strain evidence="1">LMG 23639</strain>
    </source>
</reference>
<dbReference type="EMBL" id="BPQR01000028">
    <property type="protein sequence ID" value="GJE06396.1"/>
    <property type="molecule type" value="Genomic_DNA"/>
</dbReference>
<name>A0ABQ4SXK0_9HYPH</name>
<evidence type="ECO:0000313" key="1">
    <source>
        <dbReference type="EMBL" id="GJE06396.1"/>
    </source>
</evidence>
<reference evidence="1" key="2">
    <citation type="submission" date="2021-08" db="EMBL/GenBank/DDBJ databases">
        <authorList>
            <person name="Tani A."/>
            <person name="Ola A."/>
            <person name="Ogura Y."/>
            <person name="Katsura K."/>
            <person name="Hayashi T."/>
        </authorList>
    </citation>
    <scope>NUCLEOTIDE SEQUENCE</scope>
    <source>
        <strain evidence="1">LMG 23639</strain>
    </source>
</reference>
<accession>A0ABQ4SXK0</accession>
<sequence>MSDALEAYRALPAPYRRVALSLLRHARRWRKDRWPTLQPIDKAARRASLRVDCLAAMFGFVALPYGLKDAIVFRDTMRGGDVSPDHVYDSRLRPFYEFFRAAVAADDEPMDKRRPRYSDELGPPSG</sequence>
<comment type="caution">
    <text evidence="1">The sequence shown here is derived from an EMBL/GenBank/DDBJ whole genome shotgun (WGS) entry which is preliminary data.</text>
</comment>
<dbReference type="RefSeq" id="WP_238275083.1">
    <property type="nucleotide sequence ID" value="NZ_BPQR01000028.1"/>
</dbReference>
<evidence type="ECO:0000313" key="2">
    <source>
        <dbReference type="Proteomes" id="UP001055102"/>
    </source>
</evidence>
<gene>
    <name evidence="1" type="ORF">AOPFMNJM_1712</name>
</gene>
<keyword evidence="2" id="KW-1185">Reference proteome</keyword>
<proteinExistence type="predicted"/>
<protein>
    <submittedName>
        <fullName evidence="1">Uncharacterized protein</fullName>
    </submittedName>
</protein>